<dbReference type="AlphaFoldDB" id="A0A172UN46"/>
<feature type="compositionally biased region" description="Polar residues" evidence="1">
    <location>
        <begin position="1"/>
        <end position="11"/>
    </location>
</feature>
<keyword evidence="3" id="KW-1185">Reference proteome</keyword>
<protein>
    <submittedName>
        <fullName evidence="2">Uncharacterized protein</fullName>
    </submittedName>
</protein>
<organism evidence="2 3">
    <name type="scientific">Mycobacterium adipatum</name>
    <dbReference type="NCBI Taxonomy" id="1682113"/>
    <lineage>
        <taxon>Bacteria</taxon>
        <taxon>Bacillati</taxon>
        <taxon>Actinomycetota</taxon>
        <taxon>Actinomycetes</taxon>
        <taxon>Mycobacteriales</taxon>
        <taxon>Mycobacteriaceae</taxon>
        <taxon>Mycobacterium</taxon>
    </lineage>
</organism>
<reference evidence="2 3" key="1">
    <citation type="submission" date="2016-05" db="EMBL/GenBank/DDBJ databases">
        <title>Complete genome sequence of a phthalic acid esters degrading Mycobacterium sp. YC-RL4.</title>
        <authorList>
            <person name="Ren L."/>
            <person name="Fan S."/>
            <person name="Ruth N."/>
            <person name="Jia Y."/>
            <person name="Wang J."/>
            <person name="Qiao C."/>
        </authorList>
    </citation>
    <scope>NUCLEOTIDE SEQUENCE [LARGE SCALE GENOMIC DNA]</scope>
    <source>
        <strain evidence="2 3">YC-RL4</strain>
    </source>
</reference>
<accession>A0A172UN46</accession>
<dbReference type="STRING" id="1682113.A7U43_16175"/>
<dbReference type="OrthoDB" id="4714331at2"/>
<evidence type="ECO:0000313" key="2">
    <source>
        <dbReference type="EMBL" id="ANE80637.1"/>
    </source>
</evidence>
<name>A0A172UN46_9MYCO</name>
<dbReference type="RefSeq" id="WP_024445221.1">
    <property type="nucleotide sequence ID" value="NZ_CP015596.1"/>
</dbReference>
<dbReference type="EMBL" id="CP015596">
    <property type="protein sequence ID" value="ANE80637.1"/>
    <property type="molecule type" value="Genomic_DNA"/>
</dbReference>
<evidence type="ECO:0000256" key="1">
    <source>
        <dbReference type="SAM" id="MobiDB-lite"/>
    </source>
</evidence>
<evidence type="ECO:0000313" key="3">
    <source>
        <dbReference type="Proteomes" id="UP000077143"/>
    </source>
</evidence>
<proteinExistence type="predicted"/>
<gene>
    <name evidence="2" type="ORF">A7U43_16175</name>
</gene>
<feature type="region of interest" description="Disordered" evidence="1">
    <location>
        <begin position="1"/>
        <end position="26"/>
    </location>
</feature>
<sequence>MASPPQTQQDDTGPAEVRRRRAEAAKQYQPSRVRLLLVAQAPPDADDRYFYFLDVAQHDWLFRAVARAILPHVELTRTNKASVLAQLRDRGIFLIDLKPDPVDGSDLSPYVPALLDRVAELEPERIILIKADVFRVAYPALAAAGLPVSQVRIPFPSSGRQREFAVAFGRALAGE</sequence>
<dbReference type="Proteomes" id="UP000077143">
    <property type="component" value="Chromosome"/>
</dbReference>
<dbReference type="KEGG" id="madi:A7U43_16175"/>